<dbReference type="AlphaFoldDB" id="A0A2V3WKJ3"/>
<dbReference type="EMBL" id="QJJR01000001">
    <property type="protein sequence ID" value="PXW93198.1"/>
    <property type="molecule type" value="Genomic_DNA"/>
</dbReference>
<evidence type="ECO:0000313" key="1">
    <source>
        <dbReference type="EMBL" id="PXW93198.1"/>
    </source>
</evidence>
<sequence length="127" mass="14887">MTLTLQRNWQKQIADDDFNHYKRLYLTYLEKNLISQSTLSSDLLTLIPLRKAFNHKQQLLITTLVVNETSSPYRGEPIRTNYLERNQTATTSFMIHDLTLLPNDATIWTIIFSHHCFKTTDLTELTV</sequence>
<proteinExistence type="predicted"/>
<organism evidence="1 2">
    <name type="scientific">Streptohalobacillus salinus</name>
    <dbReference type="NCBI Taxonomy" id="621096"/>
    <lineage>
        <taxon>Bacteria</taxon>
        <taxon>Bacillati</taxon>
        <taxon>Bacillota</taxon>
        <taxon>Bacilli</taxon>
        <taxon>Bacillales</taxon>
        <taxon>Bacillaceae</taxon>
        <taxon>Streptohalobacillus</taxon>
    </lineage>
</organism>
<name>A0A2V3WKJ3_9BACI</name>
<protein>
    <submittedName>
        <fullName evidence="1">SLAP domain-containing protein</fullName>
    </submittedName>
</protein>
<reference evidence="1 2" key="1">
    <citation type="submission" date="2018-05" db="EMBL/GenBank/DDBJ databases">
        <title>Genomic Encyclopedia of Type Strains, Phase IV (KMG-IV): sequencing the most valuable type-strain genomes for metagenomic binning, comparative biology and taxonomic classification.</title>
        <authorList>
            <person name="Goeker M."/>
        </authorList>
    </citation>
    <scope>NUCLEOTIDE SEQUENCE [LARGE SCALE GENOMIC DNA]</scope>
    <source>
        <strain evidence="1 2">DSM 22440</strain>
    </source>
</reference>
<dbReference type="Proteomes" id="UP000247922">
    <property type="component" value="Unassembled WGS sequence"/>
</dbReference>
<comment type="caution">
    <text evidence="1">The sequence shown here is derived from an EMBL/GenBank/DDBJ whole genome shotgun (WGS) entry which is preliminary data.</text>
</comment>
<gene>
    <name evidence="1" type="ORF">DES38_101284</name>
</gene>
<dbReference type="InterPro" id="IPR030910">
    <property type="entry name" value="SLAP_dom"/>
</dbReference>
<accession>A0A2V3WKJ3</accession>
<dbReference type="NCBIfam" id="TIGR04398">
    <property type="entry name" value="SLAP_DUP"/>
    <property type="match status" value="1"/>
</dbReference>
<evidence type="ECO:0000313" key="2">
    <source>
        <dbReference type="Proteomes" id="UP000247922"/>
    </source>
</evidence>
<dbReference type="OrthoDB" id="1907642at2"/>
<keyword evidence="2" id="KW-1185">Reference proteome</keyword>
<dbReference type="RefSeq" id="WP_110250291.1">
    <property type="nucleotide sequence ID" value="NZ_QJJR01000001.1"/>
</dbReference>